<feature type="region of interest" description="Disordered" evidence="1">
    <location>
        <begin position="18"/>
        <end position="198"/>
    </location>
</feature>
<feature type="compositionally biased region" description="Basic and acidic residues" evidence="1">
    <location>
        <begin position="61"/>
        <end position="76"/>
    </location>
</feature>
<feature type="compositionally biased region" description="Basic and acidic residues" evidence="1">
    <location>
        <begin position="127"/>
        <end position="148"/>
    </location>
</feature>
<evidence type="ECO:0000313" key="2">
    <source>
        <dbReference type="EMBL" id="TFK18677.1"/>
    </source>
</evidence>
<feature type="compositionally biased region" description="Basic and acidic residues" evidence="1">
    <location>
        <begin position="189"/>
        <end position="198"/>
    </location>
</feature>
<reference evidence="2 3" key="1">
    <citation type="journal article" date="2019" name="Nat. Ecol. Evol.">
        <title>Megaphylogeny resolves global patterns of mushroom evolution.</title>
        <authorList>
            <person name="Varga T."/>
            <person name="Krizsan K."/>
            <person name="Foldi C."/>
            <person name="Dima B."/>
            <person name="Sanchez-Garcia M."/>
            <person name="Sanchez-Ramirez S."/>
            <person name="Szollosi G.J."/>
            <person name="Szarkandi J.G."/>
            <person name="Papp V."/>
            <person name="Albert L."/>
            <person name="Andreopoulos W."/>
            <person name="Angelini C."/>
            <person name="Antonin V."/>
            <person name="Barry K.W."/>
            <person name="Bougher N.L."/>
            <person name="Buchanan P."/>
            <person name="Buyck B."/>
            <person name="Bense V."/>
            <person name="Catcheside P."/>
            <person name="Chovatia M."/>
            <person name="Cooper J."/>
            <person name="Damon W."/>
            <person name="Desjardin D."/>
            <person name="Finy P."/>
            <person name="Geml J."/>
            <person name="Haridas S."/>
            <person name="Hughes K."/>
            <person name="Justo A."/>
            <person name="Karasinski D."/>
            <person name="Kautmanova I."/>
            <person name="Kiss B."/>
            <person name="Kocsube S."/>
            <person name="Kotiranta H."/>
            <person name="LaButti K.M."/>
            <person name="Lechner B.E."/>
            <person name="Liimatainen K."/>
            <person name="Lipzen A."/>
            <person name="Lukacs Z."/>
            <person name="Mihaltcheva S."/>
            <person name="Morgado L.N."/>
            <person name="Niskanen T."/>
            <person name="Noordeloos M.E."/>
            <person name="Ohm R.A."/>
            <person name="Ortiz-Santana B."/>
            <person name="Ovrebo C."/>
            <person name="Racz N."/>
            <person name="Riley R."/>
            <person name="Savchenko A."/>
            <person name="Shiryaev A."/>
            <person name="Soop K."/>
            <person name="Spirin V."/>
            <person name="Szebenyi C."/>
            <person name="Tomsovsky M."/>
            <person name="Tulloss R.E."/>
            <person name="Uehling J."/>
            <person name="Grigoriev I.V."/>
            <person name="Vagvolgyi C."/>
            <person name="Papp T."/>
            <person name="Martin F.M."/>
            <person name="Miettinen O."/>
            <person name="Hibbett D.S."/>
            <person name="Nagy L.G."/>
        </authorList>
    </citation>
    <scope>NUCLEOTIDE SEQUENCE [LARGE SCALE GENOMIC DNA]</scope>
    <source>
        <strain evidence="2 3">CBS 121175</strain>
    </source>
</reference>
<evidence type="ECO:0000313" key="3">
    <source>
        <dbReference type="Proteomes" id="UP000307440"/>
    </source>
</evidence>
<feature type="compositionally biased region" description="Polar residues" evidence="1">
    <location>
        <begin position="96"/>
        <end position="114"/>
    </location>
</feature>
<sequence>MYNILGQEGEVVLLETSFDRLRPRTMKRKRNPAGGDDDDAQSHPRRVRERCESDGAWNGECEPRSEECTRAAETRGVEVQTGFEDEDGDSRHNPRSRMSAQQTRMPQPRNSGTKIKNRAEVVIVLRSRQDTSRTKSPDDSKFDARAQRSEAVSAPLARRAGRGNPRGIMRDVEAGSENGGGQQQEGDGNGDRDHEGPLNDEELLREAQASRDRGMEEMANSSSESQKTMMDALKGIRADIGSLLALAKLTCSAQKRREGPLGFGLWAGYESRECKLMDCAGGWNLFMAYGMSHNNCTSM</sequence>
<name>A0A5C3KFR3_COPMA</name>
<evidence type="ECO:0000256" key="1">
    <source>
        <dbReference type="SAM" id="MobiDB-lite"/>
    </source>
</evidence>
<accession>A0A5C3KFR3</accession>
<organism evidence="2 3">
    <name type="scientific">Coprinopsis marcescibilis</name>
    <name type="common">Agaric fungus</name>
    <name type="synonym">Psathyrella marcescibilis</name>
    <dbReference type="NCBI Taxonomy" id="230819"/>
    <lineage>
        <taxon>Eukaryota</taxon>
        <taxon>Fungi</taxon>
        <taxon>Dikarya</taxon>
        <taxon>Basidiomycota</taxon>
        <taxon>Agaricomycotina</taxon>
        <taxon>Agaricomycetes</taxon>
        <taxon>Agaricomycetidae</taxon>
        <taxon>Agaricales</taxon>
        <taxon>Agaricineae</taxon>
        <taxon>Psathyrellaceae</taxon>
        <taxon>Coprinopsis</taxon>
    </lineage>
</organism>
<dbReference type="EMBL" id="ML210385">
    <property type="protein sequence ID" value="TFK18677.1"/>
    <property type="molecule type" value="Genomic_DNA"/>
</dbReference>
<dbReference type="AlphaFoldDB" id="A0A5C3KFR3"/>
<gene>
    <name evidence="2" type="ORF">FA15DRAFT_660515</name>
</gene>
<protein>
    <submittedName>
        <fullName evidence="2">Uncharacterized protein</fullName>
    </submittedName>
</protein>
<proteinExistence type="predicted"/>
<keyword evidence="3" id="KW-1185">Reference proteome</keyword>
<dbReference type="Proteomes" id="UP000307440">
    <property type="component" value="Unassembled WGS sequence"/>
</dbReference>